<feature type="non-terminal residue" evidence="1">
    <location>
        <position position="1"/>
    </location>
</feature>
<organism evidence="1 3">
    <name type="scientific">Rotaria magnacalcarata</name>
    <dbReference type="NCBI Taxonomy" id="392030"/>
    <lineage>
        <taxon>Eukaryota</taxon>
        <taxon>Metazoa</taxon>
        <taxon>Spiralia</taxon>
        <taxon>Gnathifera</taxon>
        <taxon>Rotifera</taxon>
        <taxon>Eurotatoria</taxon>
        <taxon>Bdelloidea</taxon>
        <taxon>Philodinida</taxon>
        <taxon>Philodinidae</taxon>
        <taxon>Rotaria</taxon>
    </lineage>
</organism>
<sequence length="39" mass="4163">SVPPAPGPVEENPVTTSRLLLTALSTFFSSLVPERPQRA</sequence>
<evidence type="ECO:0000313" key="2">
    <source>
        <dbReference type="EMBL" id="CAF5059552.1"/>
    </source>
</evidence>
<accession>A0A8S3DZV1</accession>
<protein>
    <submittedName>
        <fullName evidence="1">Uncharacterized protein</fullName>
    </submittedName>
</protein>
<dbReference type="Proteomes" id="UP000681967">
    <property type="component" value="Unassembled WGS sequence"/>
</dbReference>
<dbReference type="EMBL" id="CAJOBH010227968">
    <property type="protein sequence ID" value="CAF5059552.1"/>
    <property type="molecule type" value="Genomic_DNA"/>
</dbReference>
<dbReference type="EMBL" id="CAJOBJ010230044">
    <property type="protein sequence ID" value="CAF5052725.1"/>
    <property type="molecule type" value="Genomic_DNA"/>
</dbReference>
<comment type="caution">
    <text evidence="1">The sequence shown here is derived from an EMBL/GenBank/DDBJ whole genome shotgun (WGS) entry which is preliminary data.</text>
</comment>
<name>A0A8S3DZV1_9BILA</name>
<gene>
    <name evidence="2" type="ORF">BYL167_LOCUS59087</name>
    <name evidence="1" type="ORF">GIL414_LOCUS60060</name>
</gene>
<reference evidence="1" key="1">
    <citation type="submission" date="2021-02" db="EMBL/GenBank/DDBJ databases">
        <authorList>
            <person name="Nowell W R."/>
        </authorList>
    </citation>
    <scope>NUCLEOTIDE SEQUENCE</scope>
</reference>
<evidence type="ECO:0000313" key="1">
    <source>
        <dbReference type="EMBL" id="CAF5052725.1"/>
    </source>
</evidence>
<dbReference type="Proteomes" id="UP000681720">
    <property type="component" value="Unassembled WGS sequence"/>
</dbReference>
<proteinExistence type="predicted"/>
<evidence type="ECO:0000313" key="3">
    <source>
        <dbReference type="Proteomes" id="UP000681720"/>
    </source>
</evidence>
<dbReference type="AlphaFoldDB" id="A0A8S3DZV1"/>